<reference evidence="1" key="1">
    <citation type="journal article" date="2015" name="Nature">
        <title>Complex archaea that bridge the gap between prokaryotes and eukaryotes.</title>
        <authorList>
            <person name="Spang A."/>
            <person name="Saw J.H."/>
            <person name="Jorgensen S.L."/>
            <person name="Zaremba-Niedzwiedzka K."/>
            <person name="Martijn J."/>
            <person name="Lind A.E."/>
            <person name="van Eijk R."/>
            <person name="Schleper C."/>
            <person name="Guy L."/>
            <person name="Ettema T.J."/>
        </authorList>
    </citation>
    <scope>NUCLEOTIDE SEQUENCE</scope>
</reference>
<evidence type="ECO:0000313" key="1">
    <source>
        <dbReference type="EMBL" id="KKK75198.1"/>
    </source>
</evidence>
<organism evidence="1">
    <name type="scientific">marine sediment metagenome</name>
    <dbReference type="NCBI Taxonomy" id="412755"/>
    <lineage>
        <taxon>unclassified sequences</taxon>
        <taxon>metagenomes</taxon>
        <taxon>ecological metagenomes</taxon>
    </lineage>
</organism>
<proteinExistence type="predicted"/>
<protein>
    <submittedName>
        <fullName evidence="1">Uncharacterized protein</fullName>
    </submittedName>
</protein>
<comment type="caution">
    <text evidence="1">The sequence shown here is derived from an EMBL/GenBank/DDBJ whole genome shotgun (WGS) entry which is preliminary data.</text>
</comment>
<name>A0A0F8Y1P1_9ZZZZ</name>
<accession>A0A0F8Y1P1</accession>
<gene>
    <name evidence="1" type="ORF">LCGC14_2876170</name>
</gene>
<dbReference type="EMBL" id="LAZR01055973">
    <property type="protein sequence ID" value="KKK75198.1"/>
    <property type="molecule type" value="Genomic_DNA"/>
</dbReference>
<sequence>MSRENKLIKVFEYIKGQHEVCFEDDYATGGVCLPHRKQDAERIVACWNAFTNSDIPTSRIAPGLVEEMRDLLRRAHAEKPHSMIGRAIETLLAHLKPETDDG</sequence>
<dbReference type="AlphaFoldDB" id="A0A0F8Y1P1"/>